<dbReference type="EMBL" id="JACJIA010000031">
    <property type="protein sequence ID" value="MBA8957765.1"/>
    <property type="molecule type" value="Genomic_DNA"/>
</dbReference>
<protein>
    <submittedName>
        <fullName evidence="2">Uncharacterized protein</fullName>
    </submittedName>
</protein>
<name>A0A7W3M0W8_ACTNM</name>
<evidence type="ECO:0000256" key="1">
    <source>
        <dbReference type="SAM" id="MobiDB-lite"/>
    </source>
</evidence>
<dbReference type="SUPFAM" id="SSF53474">
    <property type="entry name" value="alpha/beta-Hydrolases"/>
    <property type="match status" value="1"/>
</dbReference>
<feature type="region of interest" description="Disordered" evidence="1">
    <location>
        <begin position="49"/>
        <end position="71"/>
    </location>
</feature>
<comment type="caution">
    <text evidence="2">The sequence shown here is derived from an EMBL/GenBank/DDBJ whole genome shotgun (WGS) entry which is preliminary data.</text>
</comment>
<organism evidence="2 3">
    <name type="scientific">Actinomadura namibiensis</name>
    <dbReference type="NCBI Taxonomy" id="182080"/>
    <lineage>
        <taxon>Bacteria</taxon>
        <taxon>Bacillati</taxon>
        <taxon>Actinomycetota</taxon>
        <taxon>Actinomycetes</taxon>
        <taxon>Streptosporangiales</taxon>
        <taxon>Thermomonosporaceae</taxon>
        <taxon>Actinomadura</taxon>
    </lineage>
</organism>
<reference evidence="2 3" key="1">
    <citation type="submission" date="2020-08" db="EMBL/GenBank/DDBJ databases">
        <title>Genomic Encyclopedia of Type Strains, Phase IV (KMG-IV): sequencing the most valuable type-strain genomes for metagenomic binning, comparative biology and taxonomic classification.</title>
        <authorList>
            <person name="Goeker M."/>
        </authorList>
    </citation>
    <scope>NUCLEOTIDE SEQUENCE [LARGE SCALE GENOMIC DNA]</scope>
    <source>
        <strain evidence="2 3">DSM 44197</strain>
    </source>
</reference>
<accession>A0A7W3M0W8</accession>
<gene>
    <name evidence="2" type="ORF">HNR61_009465</name>
</gene>
<proteinExistence type="predicted"/>
<evidence type="ECO:0000313" key="3">
    <source>
        <dbReference type="Proteomes" id="UP000572680"/>
    </source>
</evidence>
<keyword evidence="3" id="KW-1185">Reference proteome</keyword>
<sequence>MSRNLKVPVADTVLDCNDTEGPGQPILLLNGMYATQRYWRGLLPLLTGRHDARQGGRGAGRPRCRQSITRP</sequence>
<dbReference type="Proteomes" id="UP000572680">
    <property type="component" value="Unassembled WGS sequence"/>
</dbReference>
<dbReference type="InterPro" id="IPR029058">
    <property type="entry name" value="AB_hydrolase_fold"/>
</dbReference>
<dbReference type="RefSeq" id="WP_182849553.1">
    <property type="nucleotide sequence ID" value="NZ_JACJIA010000031.1"/>
</dbReference>
<dbReference type="AlphaFoldDB" id="A0A7W3M0W8"/>
<evidence type="ECO:0000313" key="2">
    <source>
        <dbReference type="EMBL" id="MBA8957765.1"/>
    </source>
</evidence>